<sequence length="357" mass="41975">MNLTVVWNVWNNYEDVLLGSEILRLENESKKKFDELFLYSQGGYPIAPTEEECTYLDDYFNVDIDESHPLILQHPKFKGVFRVLNGIKQAYNIALKNDSDYVIVTNGDAWFLDIDKLFLLLNREDIKKSAVSARIGSCVGTYLNYGDFVPFFDDHFMILNVKKCQEHKVFDYDIPKAYSANFLNYGGIHYILIALMDERVPDGLFNIYTLVEDCYNHYGEHSGLSLLPWQYQPSTGFLHANCAQEPYLNLLRATFLEKLGFCKYPKTKNYCKNYFDSENKIIFNYKKNIAYFKKNFKENIGYFLVFYVNKIKYFLITNIVHKKVINHMHNNGSNSIKYYKLYYKVLPISFVSRRPKV</sequence>
<dbReference type="RefSeq" id="WP_128980120.1">
    <property type="nucleotide sequence ID" value="NZ_PDKJ01000004.1"/>
</dbReference>
<accession>A0A4Q0YJA2</accession>
<dbReference type="AlphaFoldDB" id="A0A4Q0YJA2"/>
<organism evidence="1 2">
    <name type="scientific">Halarcobacter ebronensis</name>
    <dbReference type="NCBI Taxonomy" id="1462615"/>
    <lineage>
        <taxon>Bacteria</taxon>
        <taxon>Pseudomonadati</taxon>
        <taxon>Campylobacterota</taxon>
        <taxon>Epsilonproteobacteria</taxon>
        <taxon>Campylobacterales</taxon>
        <taxon>Arcobacteraceae</taxon>
        <taxon>Halarcobacter</taxon>
    </lineage>
</organism>
<dbReference type="Proteomes" id="UP000290172">
    <property type="component" value="Unassembled WGS sequence"/>
</dbReference>
<comment type="caution">
    <text evidence="1">The sequence shown here is derived from an EMBL/GenBank/DDBJ whole genome shotgun (WGS) entry which is preliminary data.</text>
</comment>
<gene>
    <name evidence="1" type="ORF">CRV08_06050</name>
</gene>
<proteinExistence type="predicted"/>
<evidence type="ECO:0000313" key="1">
    <source>
        <dbReference type="EMBL" id="RXJ68991.1"/>
    </source>
</evidence>
<reference evidence="1 2" key="1">
    <citation type="submission" date="2017-10" db="EMBL/GenBank/DDBJ databases">
        <title>Genomics of the genus Arcobacter.</title>
        <authorList>
            <person name="Perez-Cataluna A."/>
            <person name="Figueras M.J."/>
        </authorList>
    </citation>
    <scope>NUCLEOTIDE SEQUENCE [LARGE SCALE GENOMIC DNA]</scope>
    <source>
        <strain evidence="1 2">CECT 8993</strain>
    </source>
</reference>
<protein>
    <submittedName>
        <fullName evidence="1">Uncharacterized protein</fullName>
    </submittedName>
</protein>
<dbReference type="EMBL" id="PDKJ01000004">
    <property type="protein sequence ID" value="RXJ68991.1"/>
    <property type="molecule type" value="Genomic_DNA"/>
</dbReference>
<name>A0A4Q0YJA2_9BACT</name>
<evidence type="ECO:0000313" key="2">
    <source>
        <dbReference type="Proteomes" id="UP000290172"/>
    </source>
</evidence>